<comment type="caution">
    <text evidence="1">The sequence shown here is derived from an EMBL/GenBank/DDBJ whole genome shotgun (WGS) entry which is preliminary data.</text>
</comment>
<organism evidence="1 2">
    <name type="scientific">Handroanthus impetiginosus</name>
    <dbReference type="NCBI Taxonomy" id="429701"/>
    <lineage>
        <taxon>Eukaryota</taxon>
        <taxon>Viridiplantae</taxon>
        <taxon>Streptophyta</taxon>
        <taxon>Embryophyta</taxon>
        <taxon>Tracheophyta</taxon>
        <taxon>Spermatophyta</taxon>
        <taxon>Magnoliopsida</taxon>
        <taxon>eudicotyledons</taxon>
        <taxon>Gunneridae</taxon>
        <taxon>Pentapetalae</taxon>
        <taxon>asterids</taxon>
        <taxon>lamiids</taxon>
        <taxon>Lamiales</taxon>
        <taxon>Bignoniaceae</taxon>
        <taxon>Crescentiina</taxon>
        <taxon>Tabebuia alliance</taxon>
        <taxon>Handroanthus</taxon>
    </lineage>
</organism>
<keyword evidence="2" id="KW-1185">Reference proteome</keyword>
<proteinExistence type="predicted"/>
<evidence type="ECO:0000313" key="2">
    <source>
        <dbReference type="Proteomes" id="UP000231279"/>
    </source>
</evidence>
<dbReference type="EMBL" id="NKXS01003298">
    <property type="protein sequence ID" value="PIN10188.1"/>
    <property type="molecule type" value="Genomic_DNA"/>
</dbReference>
<evidence type="ECO:0000313" key="1">
    <source>
        <dbReference type="EMBL" id="PIN10188.1"/>
    </source>
</evidence>
<dbReference type="Proteomes" id="UP000231279">
    <property type="component" value="Unassembled WGS sequence"/>
</dbReference>
<sequence>MEGLIPFLIQAVKKQRPQNAYRCLSKNSSGRRYHLLLGGDSIDGSSHYRDFQAPVAVDNSMDSVNSPSNADNGLRRRGFSSAAANYPVSARI</sequence>
<dbReference type="PANTHER" id="PTHR38370">
    <property type="entry name" value="BETA-1,4-XYLOSIDASE"/>
    <property type="match status" value="1"/>
</dbReference>
<dbReference type="OrthoDB" id="1929722at2759"/>
<name>A0A2G9GY27_9LAMI</name>
<gene>
    <name evidence="1" type="ORF">CDL12_17222</name>
</gene>
<protein>
    <submittedName>
        <fullName evidence="1">Uncharacterized protein</fullName>
    </submittedName>
</protein>
<reference evidence="2" key="1">
    <citation type="journal article" date="2018" name="Gigascience">
        <title>Genome assembly of the Pink Ipe (Handroanthus impetiginosus, Bignoniaceae), a highly valued, ecologically keystone Neotropical timber forest tree.</title>
        <authorList>
            <person name="Silva-Junior O.B."/>
            <person name="Grattapaglia D."/>
            <person name="Novaes E."/>
            <person name="Collevatti R.G."/>
        </authorList>
    </citation>
    <scope>NUCLEOTIDE SEQUENCE [LARGE SCALE GENOMIC DNA]</scope>
    <source>
        <strain evidence="2">cv. UFG-1</strain>
    </source>
</reference>
<dbReference type="AlphaFoldDB" id="A0A2G9GY27"/>
<dbReference type="PANTHER" id="PTHR38370:SF1">
    <property type="entry name" value="BETA-1,4-XYLOSIDASE"/>
    <property type="match status" value="1"/>
</dbReference>
<accession>A0A2G9GY27</accession>